<proteinExistence type="predicted"/>
<reference evidence="4" key="1">
    <citation type="submission" date="2017-09" db="EMBL/GenBank/DDBJ databases">
        <authorList>
            <person name="Varghese N."/>
            <person name="Submissions S."/>
        </authorList>
    </citation>
    <scope>NUCLEOTIDE SEQUENCE [LARGE SCALE GENOMIC DNA]</scope>
    <source>
        <strain evidence="4">DSM 25885</strain>
    </source>
</reference>
<evidence type="ECO:0000256" key="2">
    <source>
        <dbReference type="SAM" id="SignalP"/>
    </source>
</evidence>
<organism evidence="3 4">
    <name type="scientific">Flagellimonas pacifica</name>
    <dbReference type="NCBI Taxonomy" id="1247520"/>
    <lineage>
        <taxon>Bacteria</taxon>
        <taxon>Pseudomonadati</taxon>
        <taxon>Bacteroidota</taxon>
        <taxon>Flavobacteriia</taxon>
        <taxon>Flavobacteriales</taxon>
        <taxon>Flavobacteriaceae</taxon>
        <taxon>Flagellimonas</taxon>
    </lineage>
</organism>
<gene>
    <name evidence="3" type="ORF">SAMN06265377_2732</name>
</gene>
<dbReference type="RefSeq" id="WP_097046364.1">
    <property type="nucleotide sequence ID" value="NZ_OBEH01000004.1"/>
</dbReference>
<dbReference type="EMBL" id="OBEH01000004">
    <property type="protein sequence ID" value="SNZ00905.1"/>
    <property type="molecule type" value="Genomic_DNA"/>
</dbReference>
<evidence type="ECO:0000313" key="3">
    <source>
        <dbReference type="EMBL" id="SNZ00905.1"/>
    </source>
</evidence>
<name>A0A285MUQ3_9FLAO</name>
<feature type="chain" id="PRO_5013103400" description="Collagen-like protein" evidence="2">
    <location>
        <begin position="18"/>
        <end position="267"/>
    </location>
</feature>
<evidence type="ECO:0008006" key="5">
    <source>
        <dbReference type="Google" id="ProtNLM"/>
    </source>
</evidence>
<keyword evidence="2" id="KW-0732">Signal</keyword>
<evidence type="ECO:0000256" key="1">
    <source>
        <dbReference type="SAM" id="MobiDB-lite"/>
    </source>
</evidence>
<protein>
    <recommendedName>
        <fullName evidence="5">Collagen-like protein</fullName>
    </recommendedName>
</protein>
<accession>A0A285MUQ3</accession>
<feature type="compositionally biased region" description="Basic and acidic residues" evidence="1">
    <location>
        <begin position="34"/>
        <end position="48"/>
    </location>
</feature>
<dbReference type="Proteomes" id="UP000219048">
    <property type="component" value="Unassembled WGS sequence"/>
</dbReference>
<feature type="signal peptide" evidence="2">
    <location>
        <begin position="1"/>
        <end position="17"/>
    </location>
</feature>
<dbReference type="OrthoDB" id="679784at2"/>
<dbReference type="AlphaFoldDB" id="A0A285MUQ3"/>
<dbReference type="PROSITE" id="PS51257">
    <property type="entry name" value="PROKAR_LIPOPROTEIN"/>
    <property type="match status" value="1"/>
</dbReference>
<evidence type="ECO:0000313" key="4">
    <source>
        <dbReference type="Proteomes" id="UP000219048"/>
    </source>
</evidence>
<sequence>MKLKRLLVLGCMAIAVAFVSCSKGDAGEQGLKGDPGESIKGDKGDKGDTGNTGDDGDSAYEIAVAEGFEGTEAEWLESLNGEDGEDGDDGDSAYEIAVAEGFEGTEAEWLESLNGAPGEDDQDGNANVLYHDVDLSDIGSTSAITVNLFEEMEGVNEVEDFTKHAFFYYLTDSADRIWSTPGVYVITITSARLYIGGELLGHLRIQFFDYNGNPQTVSNLDNLRIVAVELPGLGAKNSENDLMARLKAAGVDTGDYHAMATYFGIEE</sequence>
<feature type="region of interest" description="Disordered" evidence="1">
    <location>
        <begin position="25"/>
        <end position="58"/>
    </location>
</feature>
<keyword evidence="4" id="KW-1185">Reference proteome</keyword>